<dbReference type="GO" id="GO:0000976">
    <property type="term" value="F:transcription cis-regulatory region binding"/>
    <property type="evidence" value="ECO:0007669"/>
    <property type="project" value="TreeGrafter"/>
</dbReference>
<dbReference type="InterPro" id="IPR036388">
    <property type="entry name" value="WH-like_DNA-bd_sf"/>
</dbReference>
<dbReference type="SMART" id="SM00862">
    <property type="entry name" value="Trans_reg_C"/>
    <property type="match status" value="1"/>
</dbReference>
<dbReference type="PROSITE" id="PS51755">
    <property type="entry name" value="OMPR_PHOB"/>
    <property type="match status" value="1"/>
</dbReference>
<dbReference type="Pfam" id="PF00486">
    <property type="entry name" value="Trans_reg_C"/>
    <property type="match status" value="1"/>
</dbReference>
<feature type="DNA-binding region" description="OmpR/PhoB-type" evidence="2">
    <location>
        <begin position="18"/>
        <end position="115"/>
    </location>
</feature>
<evidence type="ECO:0000259" key="3">
    <source>
        <dbReference type="PROSITE" id="PS51755"/>
    </source>
</evidence>
<gene>
    <name evidence="4" type="ORF">EV186_102529</name>
</gene>
<evidence type="ECO:0000256" key="1">
    <source>
        <dbReference type="ARBA" id="ARBA00023125"/>
    </source>
</evidence>
<dbReference type="InterPro" id="IPR039420">
    <property type="entry name" value="WalR-like"/>
</dbReference>
<dbReference type="GO" id="GO:0005829">
    <property type="term" value="C:cytosol"/>
    <property type="evidence" value="ECO:0007669"/>
    <property type="project" value="TreeGrafter"/>
</dbReference>
<dbReference type="RefSeq" id="WP_208115578.1">
    <property type="nucleotide sequence ID" value="NZ_SNXZ01000002.1"/>
</dbReference>
<keyword evidence="5" id="KW-1185">Reference proteome</keyword>
<organism evidence="4 5">
    <name type="scientific">Labedaea rhizosphaerae</name>
    <dbReference type="NCBI Taxonomy" id="598644"/>
    <lineage>
        <taxon>Bacteria</taxon>
        <taxon>Bacillati</taxon>
        <taxon>Actinomycetota</taxon>
        <taxon>Actinomycetes</taxon>
        <taxon>Pseudonocardiales</taxon>
        <taxon>Pseudonocardiaceae</taxon>
        <taxon>Labedaea</taxon>
    </lineage>
</organism>
<accession>A0A4R6SI85</accession>
<sequence length="115" mass="12787">MAELFARLRAVLRRAPTPSAWAWADIEVDPITHAVSRGVDRAELSPTEFRMLARLIAPPVGVVRRRQLVDAAWPAGASVSDNTIDKYVSRLRRKLAEIGTEHTIRTARGVGYELV</sequence>
<dbReference type="GO" id="GO:0006355">
    <property type="term" value="P:regulation of DNA-templated transcription"/>
    <property type="evidence" value="ECO:0007669"/>
    <property type="project" value="InterPro"/>
</dbReference>
<dbReference type="InterPro" id="IPR001867">
    <property type="entry name" value="OmpR/PhoB-type_DNA-bd"/>
</dbReference>
<dbReference type="GO" id="GO:0032993">
    <property type="term" value="C:protein-DNA complex"/>
    <property type="evidence" value="ECO:0007669"/>
    <property type="project" value="TreeGrafter"/>
</dbReference>
<dbReference type="GO" id="GO:0000156">
    <property type="term" value="F:phosphorelay response regulator activity"/>
    <property type="evidence" value="ECO:0007669"/>
    <property type="project" value="TreeGrafter"/>
</dbReference>
<dbReference type="Proteomes" id="UP000295444">
    <property type="component" value="Unassembled WGS sequence"/>
</dbReference>
<dbReference type="Gene3D" id="1.10.10.10">
    <property type="entry name" value="Winged helix-like DNA-binding domain superfamily/Winged helix DNA-binding domain"/>
    <property type="match status" value="1"/>
</dbReference>
<comment type="caution">
    <text evidence="4">The sequence shown here is derived from an EMBL/GenBank/DDBJ whole genome shotgun (WGS) entry which is preliminary data.</text>
</comment>
<dbReference type="InterPro" id="IPR016032">
    <property type="entry name" value="Sig_transdc_resp-reg_C-effctor"/>
</dbReference>
<evidence type="ECO:0000313" key="5">
    <source>
        <dbReference type="Proteomes" id="UP000295444"/>
    </source>
</evidence>
<dbReference type="SUPFAM" id="SSF46894">
    <property type="entry name" value="C-terminal effector domain of the bipartite response regulators"/>
    <property type="match status" value="1"/>
</dbReference>
<dbReference type="CDD" id="cd00383">
    <property type="entry name" value="trans_reg_C"/>
    <property type="match status" value="1"/>
</dbReference>
<feature type="domain" description="OmpR/PhoB-type" evidence="3">
    <location>
        <begin position="18"/>
        <end position="115"/>
    </location>
</feature>
<proteinExistence type="predicted"/>
<dbReference type="AlphaFoldDB" id="A0A4R6SI85"/>
<reference evidence="4 5" key="1">
    <citation type="submission" date="2019-03" db="EMBL/GenBank/DDBJ databases">
        <title>Genomic Encyclopedia of Type Strains, Phase IV (KMG-IV): sequencing the most valuable type-strain genomes for metagenomic binning, comparative biology and taxonomic classification.</title>
        <authorList>
            <person name="Goeker M."/>
        </authorList>
    </citation>
    <scope>NUCLEOTIDE SEQUENCE [LARGE SCALE GENOMIC DNA]</scope>
    <source>
        <strain evidence="4 5">DSM 45361</strain>
    </source>
</reference>
<dbReference type="PANTHER" id="PTHR48111:SF37">
    <property type="entry name" value="RESPONSE REGULATOR PROTEIN CARR"/>
    <property type="match status" value="1"/>
</dbReference>
<keyword evidence="1 2" id="KW-0238">DNA-binding</keyword>
<dbReference type="EMBL" id="SNXZ01000002">
    <property type="protein sequence ID" value="TDQ00668.1"/>
    <property type="molecule type" value="Genomic_DNA"/>
</dbReference>
<name>A0A4R6SI85_LABRH</name>
<evidence type="ECO:0000313" key="4">
    <source>
        <dbReference type="EMBL" id="TDQ00668.1"/>
    </source>
</evidence>
<evidence type="ECO:0000256" key="2">
    <source>
        <dbReference type="PROSITE-ProRule" id="PRU01091"/>
    </source>
</evidence>
<protein>
    <submittedName>
        <fullName evidence="4">Transcriptional regulator</fullName>
    </submittedName>
</protein>
<dbReference type="PANTHER" id="PTHR48111">
    <property type="entry name" value="REGULATOR OF RPOS"/>
    <property type="match status" value="1"/>
</dbReference>